<name>A0ACB8B757_9AGAM</name>
<proteinExistence type="predicted"/>
<accession>A0ACB8B757</accession>
<comment type="caution">
    <text evidence="1">The sequence shown here is derived from an EMBL/GenBank/DDBJ whole genome shotgun (WGS) entry which is preliminary data.</text>
</comment>
<reference evidence="1" key="1">
    <citation type="journal article" date="2021" name="New Phytol.">
        <title>Evolutionary innovations through gain and loss of genes in the ectomycorrhizal Boletales.</title>
        <authorList>
            <person name="Wu G."/>
            <person name="Miyauchi S."/>
            <person name="Morin E."/>
            <person name="Kuo A."/>
            <person name="Drula E."/>
            <person name="Varga T."/>
            <person name="Kohler A."/>
            <person name="Feng B."/>
            <person name="Cao Y."/>
            <person name="Lipzen A."/>
            <person name="Daum C."/>
            <person name="Hundley H."/>
            <person name="Pangilinan J."/>
            <person name="Johnson J."/>
            <person name="Barry K."/>
            <person name="LaButti K."/>
            <person name="Ng V."/>
            <person name="Ahrendt S."/>
            <person name="Min B."/>
            <person name="Choi I.G."/>
            <person name="Park H."/>
            <person name="Plett J.M."/>
            <person name="Magnuson J."/>
            <person name="Spatafora J.W."/>
            <person name="Nagy L.G."/>
            <person name="Henrissat B."/>
            <person name="Grigoriev I.V."/>
            <person name="Yang Z.L."/>
            <person name="Xu J."/>
            <person name="Martin F.M."/>
        </authorList>
    </citation>
    <scope>NUCLEOTIDE SEQUENCE</scope>
    <source>
        <strain evidence="1">KUC20120723A-06</strain>
    </source>
</reference>
<evidence type="ECO:0000313" key="2">
    <source>
        <dbReference type="Proteomes" id="UP000790709"/>
    </source>
</evidence>
<sequence length="343" mass="38244">MPHAIEVPCISLRDFDARRLEITEELMNASTQVGFFTLKDHGISMEQIQDAFALSESFFALPDDIKAKTAHNGKNMGWEKNAQIRPSTGADLKESMMMQFARMEGMWPSDDDIPGFRARAEAFMFPVQRLSVKVMECFADALGLPTDTFTEATVDPGVGDSQTSCRFLHYYDLGGKGYDPNRWRCGAHTDFALLTLLFQRPGEFGLEVCPGREFVGDHDMGNTWVPVEAKEGHIVCNIGDQLMRWSDDRLKSTFHRVRLPKPDEKKGPRYSIGFFNQARSDTIIQGPGGRYPPITGGEFIANAMKRDKLGDAKDVRAASLSADIFVKHATPFTRPGQLVPVVG</sequence>
<gene>
    <name evidence="1" type="ORF">BV22DRAFT_1180630</name>
</gene>
<organism evidence="1 2">
    <name type="scientific">Leucogyrophana mollusca</name>
    <dbReference type="NCBI Taxonomy" id="85980"/>
    <lineage>
        <taxon>Eukaryota</taxon>
        <taxon>Fungi</taxon>
        <taxon>Dikarya</taxon>
        <taxon>Basidiomycota</taxon>
        <taxon>Agaricomycotina</taxon>
        <taxon>Agaricomycetes</taxon>
        <taxon>Agaricomycetidae</taxon>
        <taxon>Boletales</taxon>
        <taxon>Boletales incertae sedis</taxon>
        <taxon>Leucogyrophana</taxon>
    </lineage>
</organism>
<protein>
    <submittedName>
        <fullName evidence="1">Clavaminate synthase-like protein</fullName>
    </submittedName>
</protein>
<dbReference type="Proteomes" id="UP000790709">
    <property type="component" value="Unassembled WGS sequence"/>
</dbReference>
<evidence type="ECO:0000313" key="1">
    <source>
        <dbReference type="EMBL" id="KAH7920597.1"/>
    </source>
</evidence>
<keyword evidence="2" id="KW-1185">Reference proteome</keyword>
<dbReference type="EMBL" id="MU266569">
    <property type="protein sequence ID" value="KAH7920597.1"/>
    <property type="molecule type" value="Genomic_DNA"/>
</dbReference>